<dbReference type="Pfam" id="PF08281">
    <property type="entry name" value="Sigma70_r4_2"/>
    <property type="match status" value="1"/>
</dbReference>
<proteinExistence type="predicted"/>
<gene>
    <name evidence="2" type="ORF">MNBD_BACTEROID05-1084</name>
</gene>
<dbReference type="InterPro" id="IPR013324">
    <property type="entry name" value="RNA_pol_sigma_r3/r4-like"/>
</dbReference>
<evidence type="ECO:0000259" key="1">
    <source>
        <dbReference type="Pfam" id="PF08281"/>
    </source>
</evidence>
<dbReference type="GO" id="GO:0003677">
    <property type="term" value="F:DNA binding"/>
    <property type="evidence" value="ECO:0007669"/>
    <property type="project" value="InterPro"/>
</dbReference>
<dbReference type="Gene3D" id="1.10.1740.10">
    <property type="match status" value="1"/>
</dbReference>
<dbReference type="InterPro" id="IPR013249">
    <property type="entry name" value="RNA_pol_sigma70_r4_t2"/>
</dbReference>
<dbReference type="CDD" id="cd06171">
    <property type="entry name" value="Sigma70_r4"/>
    <property type="match status" value="1"/>
</dbReference>
<organism evidence="2">
    <name type="scientific">hydrothermal vent metagenome</name>
    <dbReference type="NCBI Taxonomy" id="652676"/>
    <lineage>
        <taxon>unclassified sequences</taxon>
        <taxon>metagenomes</taxon>
        <taxon>ecological metagenomes</taxon>
    </lineage>
</organism>
<dbReference type="EMBL" id="UOEN01000177">
    <property type="protein sequence ID" value="VAW13551.1"/>
    <property type="molecule type" value="Genomic_DNA"/>
</dbReference>
<dbReference type="GO" id="GO:0016987">
    <property type="term" value="F:sigma factor activity"/>
    <property type="evidence" value="ECO:0007669"/>
    <property type="project" value="InterPro"/>
</dbReference>
<dbReference type="SUPFAM" id="SSF88659">
    <property type="entry name" value="Sigma3 and sigma4 domains of RNA polymerase sigma factors"/>
    <property type="match status" value="1"/>
</dbReference>
<dbReference type="InterPro" id="IPR036388">
    <property type="entry name" value="WH-like_DNA-bd_sf"/>
</dbReference>
<protein>
    <recommendedName>
        <fullName evidence="1">RNA polymerase sigma factor 70 region 4 type 2 domain-containing protein</fullName>
    </recommendedName>
</protein>
<dbReference type="InterPro" id="IPR013325">
    <property type="entry name" value="RNA_pol_sigma_r2"/>
</dbReference>
<sequence>MKSKELKIKECSNALFPFAFRVLNSIEDAKDISQEVMTDYLSSENKDIKNLRNYLIKSTINKSINLKKKNDKIKPISSYYEEPIASKSADSDLNIEDMATISFQILSNSLNINERAIFILKEAFNYSHDEIAEVLSISSENSRKILSRAKTKLRSIKFVMRQKMDKTTMNCLKSFVTAIKNRDISQLKKLLEVA</sequence>
<dbReference type="GO" id="GO:0006352">
    <property type="term" value="P:DNA-templated transcription initiation"/>
    <property type="evidence" value="ECO:0007669"/>
    <property type="project" value="InterPro"/>
</dbReference>
<name>A0A3B0T471_9ZZZZ</name>
<dbReference type="PANTHER" id="PTHR30173">
    <property type="entry name" value="SIGMA 19 FACTOR"/>
    <property type="match status" value="1"/>
</dbReference>
<dbReference type="InterPro" id="IPR014284">
    <property type="entry name" value="RNA_pol_sigma-70_dom"/>
</dbReference>
<feature type="domain" description="RNA polymerase sigma factor 70 region 4 type 2" evidence="1">
    <location>
        <begin position="108"/>
        <end position="153"/>
    </location>
</feature>
<dbReference type="NCBIfam" id="TIGR02937">
    <property type="entry name" value="sigma70-ECF"/>
    <property type="match status" value="1"/>
</dbReference>
<evidence type="ECO:0000313" key="2">
    <source>
        <dbReference type="EMBL" id="VAW13551.1"/>
    </source>
</evidence>
<reference evidence="2" key="1">
    <citation type="submission" date="2018-06" db="EMBL/GenBank/DDBJ databases">
        <authorList>
            <person name="Zhirakovskaya E."/>
        </authorList>
    </citation>
    <scope>NUCLEOTIDE SEQUENCE</scope>
</reference>
<dbReference type="AlphaFoldDB" id="A0A3B0T471"/>
<dbReference type="InterPro" id="IPR052704">
    <property type="entry name" value="ECF_Sigma-70_Domain"/>
</dbReference>
<dbReference type="PANTHER" id="PTHR30173:SF36">
    <property type="entry name" value="ECF RNA POLYMERASE SIGMA FACTOR SIGJ"/>
    <property type="match status" value="1"/>
</dbReference>
<dbReference type="Gene3D" id="1.10.10.10">
    <property type="entry name" value="Winged helix-like DNA-binding domain superfamily/Winged helix DNA-binding domain"/>
    <property type="match status" value="1"/>
</dbReference>
<accession>A0A3B0T471</accession>
<dbReference type="SUPFAM" id="SSF88946">
    <property type="entry name" value="Sigma2 domain of RNA polymerase sigma factors"/>
    <property type="match status" value="1"/>
</dbReference>